<protein>
    <submittedName>
        <fullName evidence="1">Uncharacterized protein</fullName>
    </submittedName>
</protein>
<dbReference type="Proteomes" id="UP001057375">
    <property type="component" value="Unassembled WGS sequence"/>
</dbReference>
<dbReference type="SUPFAM" id="SSF53335">
    <property type="entry name" value="S-adenosyl-L-methionine-dependent methyltransferases"/>
    <property type="match status" value="1"/>
</dbReference>
<dbReference type="EMBL" id="BQXS01000678">
    <property type="protein sequence ID" value="GKT29126.1"/>
    <property type="molecule type" value="Genomic_DNA"/>
</dbReference>
<organism evidence="1 2">
    <name type="scientific">Aduncisulcus paluster</name>
    <dbReference type="NCBI Taxonomy" id="2918883"/>
    <lineage>
        <taxon>Eukaryota</taxon>
        <taxon>Metamonada</taxon>
        <taxon>Carpediemonas-like organisms</taxon>
        <taxon>Aduncisulcus</taxon>
    </lineage>
</organism>
<dbReference type="InterPro" id="IPR029063">
    <property type="entry name" value="SAM-dependent_MTases_sf"/>
</dbReference>
<reference evidence="1" key="1">
    <citation type="submission" date="2022-03" db="EMBL/GenBank/DDBJ databases">
        <title>Draft genome sequence of Aduncisulcus paluster, a free-living microaerophilic Fornicata.</title>
        <authorList>
            <person name="Yuyama I."/>
            <person name="Kume K."/>
            <person name="Tamura T."/>
            <person name="Inagaki Y."/>
            <person name="Hashimoto T."/>
        </authorList>
    </citation>
    <scope>NUCLEOTIDE SEQUENCE</scope>
    <source>
        <strain evidence="1">NY0171</strain>
    </source>
</reference>
<comment type="caution">
    <text evidence="1">The sequence shown here is derived from an EMBL/GenBank/DDBJ whole genome shotgun (WGS) entry which is preliminary data.</text>
</comment>
<sequence length="199" mass="21622">MGSDVLENCLDLRKRLLSYGFALCMLADLPKSVHIFKAIAESKTQLDGEPFTGLDIGSGTGVLMLAMDVQAKRNGFEGSSLVGIERNQIVAERTNEVLGSMGLGNTLPGAGRSLWKEDFIFISKTLFDGLQEHTADAGCFPEAVLVGRSPEEMLTVLDSTTGFQLRDEKYPLRLMKPYGISLSGEMTGLEDVGQAYESF</sequence>
<proteinExistence type="predicted"/>
<name>A0ABQ5K984_9EUKA</name>
<feature type="non-terminal residue" evidence="1">
    <location>
        <position position="199"/>
    </location>
</feature>
<keyword evidence="2" id="KW-1185">Reference proteome</keyword>
<accession>A0ABQ5K984</accession>
<gene>
    <name evidence="1" type="ORF">ADUPG1_001052</name>
</gene>
<evidence type="ECO:0000313" key="2">
    <source>
        <dbReference type="Proteomes" id="UP001057375"/>
    </source>
</evidence>
<evidence type="ECO:0000313" key="1">
    <source>
        <dbReference type="EMBL" id="GKT29126.1"/>
    </source>
</evidence>